<comment type="caution">
    <text evidence="3">The sequence shown here is derived from an EMBL/GenBank/DDBJ whole genome shotgun (WGS) entry which is preliminary data.</text>
</comment>
<name>A0ABP9A0C7_9ACTN</name>
<dbReference type="PANTHER" id="PTHR10683">
    <property type="entry name" value="TRANSALDOLASE"/>
    <property type="match status" value="1"/>
</dbReference>
<dbReference type="SUPFAM" id="SSF51569">
    <property type="entry name" value="Aldolase"/>
    <property type="match status" value="1"/>
</dbReference>
<feature type="region of interest" description="Disordered" evidence="2">
    <location>
        <begin position="334"/>
        <end position="356"/>
    </location>
</feature>
<dbReference type="PANTHER" id="PTHR10683:SF31">
    <property type="entry name" value="TRANSALDOLASE"/>
    <property type="match status" value="1"/>
</dbReference>
<evidence type="ECO:0000256" key="2">
    <source>
        <dbReference type="SAM" id="MobiDB-lite"/>
    </source>
</evidence>
<keyword evidence="4" id="KW-1185">Reference proteome</keyword>
<dbReference type="EMBL" id="BAABJV010000003">
    <property type="protein sequence ID" value="GAA4770869.1"/>
    <property type="molecule type" value="Genomic_DNA"/>
</dbReference>
<dbReference type="InterPro" id="IPR013785">
    <property type="entry name" value="Aldolase_TIM"/>
</dbReference>
<gene>
    <name evidence="3" type="ORF">GCM10023329_17510</name>
</gene>
<sequence length="356" mass="37751">MQSRPPCRSQKAHSRLGKVVSREAEVLLRQLVAEGVSPWLAASRSEQLDAAVLKAPDFPFQGVVLPPGGSGDLVRAACDALAPVFTTSGGAVGQVSAPVDPRYAEEPGPLLDAARTLHRGVARPNLVVRIPMTGAGVQVLADCLAEGIGVDATLVFSTEKYAEVLDAYVDGMERALVSGRRLACISAVTTFPVGAFEQEVDARLERLGSREARGTAGQAMARRLYRLREQRLAEDWWRVLRAGGAIPPRLLWAGGGRRSVSRLVGWHTAHALPAGVLEDAARGEELHGDTLLNADREGAAMLRRLERLGARLGEAVAALEAAELRRLQNDWELSSGSAPAACGGSARSTGPGAERT</sequence>
<evidence type="ECO:0000313" key="4">
    <source>
        <dbReference type="Proteomes" id="UP001501147"/>
    </source>
</evidence>
<dbReference type="Proteomes" id="UP001501147">
    <property type="component" value="Unassembled WGS sequence"/>
</dbReference>
<evidence type="ECO:0000256" key="1">
    <source>
        <dbReference type="ARBA" id="ARBA00023270"/>
    </source>
</evidence>
<dbReference type="InterPro" id="IPR001585">
    <property type="entry name" value="TAL/FSA"/>
</dbReference>
<protein>
    <recommendedName>
        <fullName evidence="5">Transaldolase</fullName>
    </recommendedName>
</protein>
<dbReference type="Pfam" id="PF00923">
    <property type="entry name" value="TAL_FSA"/>
    <property type="match status" value="1"/>
</dbReference>
<accession>A0ABP9A0C7</accession>
<evidence type="ECO:0000313" key="3">
    <source>
        <dbReference type="EMBL" id="GAA4770869.1"/>
    </source>
</evidence>
<evidence type="ECO:0008006" key="5">
    <source>
        <dbReference type="Google" id="ProtNLM"/>
    </source>
</evidence>
<proteinExistence type="predicted"/>
<dbReference type="Gene3D" id="3.20.20.70">
    <property type="entry name" value="Aldolase class I"/>
    <property type="match status" value="1"/>
</dbReference>
<organism evidence="3 4">
    <name type="scientific">Streptomyces sanyensis</name>
    <dbReference type="NCBI Taxonomy" id="568869"/>
    <lineage>
        <taxon>Bacteria</taxon>
        <taxon>Bacillati</taxon>
        <taxon>Actinomycetota</taxon>
        <taxon>Actinomycetes</taxon>
        <taxon>Kitasatosporales</taxon>
        <taxon>Streptomycetaceae</taxon>
        <taxon>Streptomyces</taxon>
    </lineage>
</organism>
<keyword evidence="1" id="KW-0704">Schiff base</keyword>
<reference evidence="4" key="1">
    <citation type="journal article" date="2019" name="Int. J. Syst. Evol. Microbiol.">
        <title>The Global Catalogue of Microorganisms (GCM) 10K type strain sequencing project: providing services to taxonomists for standard genome sequencing and annotation.</title>
        <authorList>
            <consortium name="The Broad Institute Genomics Platform"/>
            <consortium name="The Broad Institute Genome Sequencing Center for Infectious Disease"/>
            <person name="Wu L."/>
            <person name="Ma J."/>
        </authorList>
    </citation>
    <scope>NUCLEOTIDE SEQUENCE [LARGE SCALE GENOMIC DNA]</scope>
    <source>
        <strain evidence="4">JCM 18324</strain>
    </source>
</reference>
<feature type="compositionally biased region" description="Low complexity" evidence="2">
    <location>
        <begin position="334"/>
        <end position="346"/>
    </location>
</feature>